<evidence type="ECO:0000313" key="1">
    <source>
        <dbReference type="EMBL" id="KAK3683079.1"/>
    </source>
</evidence>
<sequence>MGKPRLIILVRHAQSEGNKNRAIHQIIPDHRVKLTEEGHKQAEEAGRRLRRLLRPDDTLQVFTSPYRRTRETTEGILKTLTSTTEDAPSPFSRSKIKVYEEPRLREQDFGNFQPCSTEMERMWRERADYGHFFYRIPNGESAADAYDRISGFNESLWRQFGEKEFPSVLVLVTHGLMTRVFLMKWYHWSVEYFEDLRNVNHCEFVVMKMGDGDRGKYVLESQLRTWSELKRLRAEEAEAAEEARKNPSRRNTLSAFLSAPTEGKASPGLPARKWGGCVEGCDHHHEHFPRRTGDVELPPPAAEASGQPAKNENDDHALGPHEPTAPNTTSDGAADGSKLRPPPSYLYSGRDGGGTSSGAATPHEMPSDEEESESFPFPGNTDTSTVTSETRPPRAMATAMRKTPQRKPTPEDIERWTTESGMGAGRHADALGDEPEPADVDEQDDVAGKSRRLREVEEAEREDKSLRGSVY</sequence>
<name>A0ACC3MCN5_9PEZI</name>
<reference evidence="1" key="1">
    <citation type="submission" date="2023-07" db="EMBL/GenBank/DDBJ databases">
        <title>Black Yeasts Isolated from many extreme environments.</title>
        <authorList>
            <person name="Coleine C."/>
            <person name="Stajich J.E."/>
            <person name="Selbmann L."/>
        </authorList>
    </citation>
    <scope>NUCLEOTIDE SEQUENCE</scope>
    <source>
        <strain evidence="1">CCFEE 5714</strain>
    </source>
</reference>
<gene>
    <name evidence="1" type="ORF">LTR37_020590</name>
</gene>
<keyword evidence="2" id="KW-1185">Reference proteome</keyword>
<dbReference type="EMBL" id="JAUTXU010000371">
    <property type="protein sequence ID" value="KAK3683079.1"/>
    <property type="molecule type" value="Genomic_DNA"/>
</dbReference>
<protein>
    <submittedName>
        <fullName evidence="1">Uncharacterized protein</fullName>
    </submittedName>
</protein>
<organism evidence="1 2">
    <name type="scientific">Vermiconidia calcicola</name>
    <dbReference type="NCBI Taxonomy" id="1690605"/>
    <lineage>
        <taxon>Eukaryota</taxon>
        <taxon>Fungi</taxon>
        <taxon>Dikarya</taxon>
        <taxon>Ascomycota</taxon>
        <taxon>Pezizomycotina</taxon>
        <taxon>Dothideomycetes</taxon>
        <taxon>Dothideomycetidae</taxon>
        <taxon>Mycosphaerellales</taxon>
        <taxon>Extremaceae</taxon>
        <taxon>Vermiconidia</taxon>
    </lineage>
</organism>
<evidence type="ECO:0000313" key="2">
    <source>
        <dbReference type="Proteomes" id="UP001281147"/>
    </source>
</evidence>
<dbReference type="Proteomes" id="UP001281147">
    <property type="component" value="Unassembled WGS sequence"/>
</dbReference>
<accession>A0ACC3MCN5</accession>
<proteinExistence type="predicted"/>
<comment type="caution">
    <text evidence="1">The sequence shown here is derived from an EMBL/GenBank/DDBJ whole genome shotgun (WGS) entry which is preliminary data.</text>
</comment>